<dbReference type="AlphaFoldDB" id="A0A212CFT1"/>
<comment type="caution">
    <text evidence="1">The sequence shown here is derived from an EMBL/GenBank/DDBJ whole genome shotgun (WGS) entry which is preliminary data.</text>
</comment>
<keyword evidence="2" id="KW-1185">Reference proteome</keyword>
<name>A0A212CFT1_CEREH</name>
<sequence>MTNQPQRSKLKSYHPSMIWTAFLAPCYPPSLLLLTLKTSGSIFLTHPRNVLLQS</sequence>
<proteinExistence type="predicted"/>
<reference evidence="1 2" key="1">
    <citation type="journal article" date="2018" name="Mol. Genet. Genomics">
        <title>The red deer Cervus elaphus genome CerEla1.0: sequencing, annotating, genes, and chromosomes.</title>
        <authorList>
            <person name="Bana N.A."/>
            <person name="Nyiri A."/>
            <person name="Nagy J."/>
            <person name="Frank K."/>
            <person name="Nagy T."/>
            <person name="Steger V."/>
            <person name="Schiller M."/>
            <person name="Lakatos P."/>
            <person name="Sugar L."/>
            <person name="Horn P."/>
            <person name="Barta E."/>
            <person name="Orosz L."/>
        </authorList>
    </citation>
    <scope>NUCLEOTIDE SEQUENCE [LARGE SCALE GENOMIC DNA]</scope>
    <source>
        <strain evidence="1">Hungarian</strain>
    </source>
</reference>
<protein>
    <submittedName>
        <fullName evidence="1">Uncharacterized protein</fullName>
    </submittedName>
</protein>
<accession>A0A212CFT1</accession>
<evidence type="ECO:0000313" key="2">
    <source>
        <dbReference type="Proteomes" id="UP000242450"/>
    </source>
</evidence>
<gene>
    <name evidence="1" type="ORF">Celaphus_00002453</name>
</gene>
<organism evidence="1 2">
    <name type="scientific">Cervus elaphus hippelaphus</name>
    <name type="common">European red deer</name>
    <dbReference type="NCBI Taxonomy" id="46360"/>
    <lineage>
        <taxon>Eukaryota</taxon>
        <taxon>Metazoa</taxon>
        <taxon>Chordata</taxon>
        <taxon>Craniata</taxon>
        <taxon>Vertebrata</taxon>
        <taxon>Euteleostomi</taxon>
        <taxon>Mammalia</taxon>
        <taxon>Eutheria</taxon>
        <taxon>Laurasiatheria</taxon>
        <taxon>Artiodactyla</taxon>
        <taxon>Ruminantia</taxon>
        <taxon>Pecora</taxon>
        <taxon>Cervidae</taxon>
        <taxon>Cervinae</taxon>
        <taxon>Cervus</taxon>
    </lineage>
</organism>
<evidence type="ECO:0000313" key="1">
    <source>
        <dbReference type="EMBL" id="OWK04857.1"/>
    </source>
</evidence>
<dbReference type="EMBL" id="MKHE01000020">
    <property type="protein sequence ID" value="OWK04857.1"/>
    <property type="molecule type" value="Genomic_DNA"/>
</dbReference>
<dbReference type="Proteomes" id="UP000242450">
    <property type="component" value="Chromosome 20"/>
</dbReference>